<sequence length="120" mass="13811">MAMNAMEHDLSRPWSLRDLATTAKLSPSRLNRVFHDALGVSPIEWLIHRRVRKMTQLLRETHQPVRDIARAVGWTNQAHAAQQFRKLTGRSPTEYRSEVRQAAVVVCLWCGQLMEDSHAL</sequence>
<dbReference type="InterPro" id="IPR009057">
    <property type="entry name" value="Homeodomain-like_sf"/>
</dbReference>
<evidence type="ECO:0000256" key="2">
    <source>
        <dbReference type="ARBA" id="ARBA00023125"/>
    </source>
</evidence>
<dbReference type="InterPro" id="IPR050204">
    <property type="entry name" value="AraC_XylS_family_regulators"/>
</dbReference>
<name>A0ABR4SI02_9MICO</name>
<keyword evidence="1" id="KW-0805">Transcription regulation</keyword>
<dbReference type="Gene3D" id="1.10.10.60">
    <property type="entry name" value="Homeodomain-like"/>
    <property type="match status" value="2"/>
</dbReference>
<dbReference type="InterPro" id="IPR018060">
    <property type="entry name" value="HTH_AraC"/>
</dbReference>
<proteinExistence type="predicted"/>
<keyword evidence="2" id="KW-0238">DNA-binding</keyword>
<organism evidence="5 6">
    <name type="scientific">Dermabacter hominis 1368</name>
    <dbReference type="NCBI Taxonomy" id="1450519"/>
    <lineage>
        <taxon>Bacteria</taxon>
        <taxon>Bacillati</taxon>
        <taxon>Actinomycetota</taxon>
        <taxon>Actinomycetes</taxon>
        <taxon>Micrococcales</taxon>
        <taxon>Dermabacteraceae</taxon>
        <taxon>Dermabacter</taxon>
    </lineage>
</organism>
<keyword evidence="6" id="KW-1185">Reference proteome</keyword>
<dbReference type="SUPFAM" id="SSF46689">
    <property type="entry name" value="Homeodomain-like"/>
    <property type="match status" value="2"/>
</dbReference>
<dbReference type="Proteomes" id="UP000030182">
    <property type="component" value="Unassembled WGS sequence"/>
</dbReference>
<comment type="caution">
    <text evidence="5">The sequence shown here is derived from an EMBL/GenBank/DDBJ whole genome shotgun (WGS) entry which is preliminary data.</text>
</comment>
<evidence type="ECO:0000256" key="3">
    <source>
        <dbReference type="ARBA" id="ARBA00023163"/>
    </source>
</evidence>
<dbReference type="Pfam" id="PF12833">
    <property type="entry name" value="HTH_18"/>
    <property type="match status" value="1"/>
</dbReference>
<dbReference type="PROSITE" id="PS01124">
    <property type="entry name" value="HTH_ARAC_FAMILY_2"/>
    <property type="match status" value="1"/>
</dbReference>
<feature type="domain" description="HTH araC/xylS-type" evidence="4">
    <location>
        <begin position="1"/>
        <end position="98"/>
    </location>
</feature>
<gene>
    <name evidence="5" type="ORF">DHOM_09040</name>
</gene>
<dbReference type="SMART" id="SM00342">
    <property type="entry name" value="HTH_ARAC"/>
    <property type="match status" value="1"/>
</dbReference>
<protein>
    <recommendedName>
        <fullName evidence="4">HTH araC/xylS-type domain-containing protein</fullName>
    </recommendedName>
</protein>
<evidence type="ECO:0000313" key="5">
    <source>
        <dbReference type="EMBL" id="KDS92793.1"/>
    </source>
</evidence>
<accession>A0ABR4SI02</accession>
<reference evidence="5 6" key="1">
    <citation type="submission" date="2014-01" db="EMBL/GenBank/DDBJ databases">
        <title>Draft genome sequence of the multidrug-resistant clinical isolate Dermabacter hominis 1368.</title>
        <authorList>
            <person name="Albersmeier A."/>
            <person name="Bomholt C."/>
            <person name="Glaub A."/>
            <person name="Ruckert C."/>
            <person name="Soriano F."/>
            <person name="Fernandez-Natal I."/>
            <person name="Tauch A."/>
        </authorList>
    </citation>
    <scope>NUCLEOTIDE SEQUENCE [LARGE SCALE GENOMIC DNA]</scope>
    <source>
        <strain evidence="5 6">1368</strain>
    </source>
</reference>
<dbReference type="PANTHER" id="PTHR46796">
    <property type="entry name" value="HTH-TYPE TRANSCRIPTIONAL ACTIVATOR RHAS-RELATED"/>
    <property type="match status" value="1"/>
</dbReference>
<evidence type="ECO:0000256" key="1">
    <source>
        <dbReference type="ARBA" id="ARBA00023015"/>
    </source>
</evidence>
<keyword evidence="3" id="KW-0804">Transcription</keyword>
<evidence type="ECO:0000313" key="6">
    <source>
        <dbReference type="Proteomes" id="UP000030182"/>
    </source>
</evidence>
<dbReference type="EMBL" id="JDRS01000015">
    <property type="protein sequence ID" value="KDS92793.1"/>
    <property type="molecule type" value="Genomic_DNA"/>
</dbReference>
<evidence type="ECO:0000259" key="4">
    <source>
        <dbReference type="PROSITE" id="PS01124"/>
    </source>
</evidence>